<evidence type="ECO:0000313" key="1">
    <source>
        <dbReference type="EMBL" id="KAK3078533.1"/>
    </source>
</evidence>
<gene>
    <name evidence="1" type="ORF">LTS18_007272</name>
</gene>
<dbReference type="Proteomes" id="UP001186974">
    <property type="component" value="Unassembled WGS sequence"/>
</dbReference>
<proteinExistence type="predicted"/>
<feature type="non-terminal residue" evidence="1">
    <location>
        <position position="1"/>
    </location>
</feature>
<name>A0ACC3DPK7_9PEZI</name>
<sequence>CRQMEAVWDPRVAAAAEARGEGQICWSRRRKKISLYVVSGACMLSFYRFDHYSIARNGGRIEADLCMCETAVFIATDILFSLLPITFIRHLRRPLRERVAIALLMALALVASAAGIVKTYLIKDWAHPTDPLYYSADPGLWGFIEMYLGIIAVCAPCLKGICESGLKRLGWMGSERNGSGLTRSSSGGDEEGSGSSANSGKAEQRQGLCGEKEVDRRITKEMAFDFYSTREEHGSQWHEDV</sequence>
<keyword evidence="2" id="KW-1185">Reference proteome</keyword>
<evidence type="ECO:0000313" key="2">
    <source>
        <dbReference type="Proteomes" id="UP001186974"/>
    </source>
</evidence>
<reference evidence="1" key="1">
    <citation type="submission" date="2024-09" db="EMBL/GenBank/DDBJ databases">
        <title>Black Yeasts Isolated from many extreme environments.</title>
        <authorList>
            <person name="Coleine C."/>
            <person name="Stajich J.E."/>
            <person name="Selbmann L."/>
        </authorList>
    </citation>
    <scope>NUCLEOTIDE SEQUENCE</scope>
    <source>
        <strain evidence="1">CCFEE 5737</strain>
    </source>
</reference>
<protein>
    <submittedName>
        <fullName evidence="1">Uncharacterized protein</fullName>
    </submittedName>
</protein>
<dbReference type="EMBL" id="JAWDJW010001816">
    <property type="protein sequence ID" value="KAK3078533.1"/>
    <property type="molecule type" value="Genomic_DNA"/>
</dbReference>
<comment type="caution">
    <text evidence="1">The sequence shown here is derived from an EMBL/GenBank/DDBJ whole genome shotgun (WGS) entry which is preliminary data.</text>
</comment>
<accession>A0ACC3DPK7</accession>
<organism evidence="1 2">
    <name type="scientific">Coniosporium uncinatum</name>
    <dbReference type="NCBI Taxonomy" id="93489"/>
    <lineage>
        <taxon>Eukaryota</taxon>
        <taxon>Fungi</taxon>
        <taxon>Dikarya</taxon>
        <taxon>Ascomycota</taxon>
        <taxon>Pezizomycotina</taxon>
        <taxon>Dothideomycetes</taxon>
        <taxon>Dothideomycetes incertae sedis</taxon>
        <taxon>Coniosporium</taxon>
    </lineage>
</organism>